<dbReference type="RefSeq" id="WP_086079749.1">
    <property type="nucleotide sequence ID" value="NZ_CP021111.1"/>
</dbReference>
<dbReference type="GO" id="GO:0005524">
    <property type="term" value="F:ATP binding"/>
    <property type="evidence" value="ECO:0007669"/>
    <property type="project" value="UniProtKB-KW"/>
</dbReference>
<accession>A0A1W6ZF37</accession>
<dbReference type="SUPFAM" id="SSF55874">
    <property type="entry name" value="ATPase domain of HSP90 chaperone/DNA topoisomerase II/histidine kinase"/>
    <property type="match status" value="1"/>
</dbReference>
<organism evidence="1 2">
    <name type="scientific">Bordetella genomosp. 13</name>
    <dbReference type="NCBI Taxonomy" id="463040"/>
    <lineage>
        <taxon>Bacteria</taxon>
        <taxon>Pseudomonadati</taxon>
        <taxon>Pseudomonadota</taxon>
        <taxon>Betaproteobacteria</taxon>
        <taxon>Burkholderiales</taxon>
        <taxon>Alcaligenaceae</taxon>
        <taxon>Bordetella</taxon>
    </lineage>
</organism>
<dbReference type="AlphaFoldDB" id="A0A1W6ZF37"/>
<dbReference type="Proteomes" id="UP000194161">
    <property type="component" value="Chromosome"/>
</dbReference>
<keyword evidence="2" id="KW-1185">Reference proteome</keyword>
<reference evidence="1 2" key="1">
    <citation type="submission" date="2017-05" db="EMBL/GenBank/DDBJ databases">
        <title>Complete and WGS of Bordetella genogroups.</title>
        <authorList>
            <person name="Spilker T."/>
            <person name="LiPuma J."/>
        </authorList>
    </citation>
    <scope>NUCLEOTIDE SEQUENCE [LARGE SCALE GENOMIC DNA]</scope>
    <source>
        <strain evidence="1 2">AU7206</strain>
    </source>
</reference>
<evidence type="ECO:0000313" key="2">
    <source>
        <dbReference type="Proteomes" id="UP000194161"/>
    </source>
</evidence>
<keyword evidence="1" id="KW-0067">ATP-binding</keyword>
<sequence length="488" mass="54485">MIESLRGLGYSTATALADVIDNSIAAHATHVELRFAWAGSLSTVAILDNADGMNEAELDIAMRLGEISPLDARDASDLGRFGLGMKTASFSQCRRLTVASRKLGALNCLRWDLDVLASSENDGWYLLEGAAAGSEHMLQALDGREHGTLVLWELNDRVVTPGFREQDFLDLIDKVERHLAMVFHRFLQGPQPQFLLTINDRPVRPWDPFLTGHPATWSSPIATFASAGGQVEAQAHVLPHKDRLDPTAHENAAGPDGWTAQQGFYVYRNRRLLLAGSWLGLGRGRSWTKEEAHRLARIRLDIPNTADSEWKIDIRKSTARPPVALRMPLTRLAEDVRERARRVFAHRGKAVKAGGDKSLAEAWHAEHFRGGIRYRIDRSHPAVKSVLDDAGPLKADIGVMLRILEETIPVQRIWLDTAEAKETPRTGFAEEPPAEVLKVLSTFYKNMIRRRGLSPVRARELLLRTEPFDAYPEIVRALPDVPEELQQD</sequence>
<dbReference type="EMBL" id="CP021111">
    <property type="protein sequence ID" value="ARP95996.1"/>
    <property type="molecule type" value="Genomic_DNA"/>
</dbReference>
<dbReference type="KEGG" id="bgm:CAL15_17400"/>
<protein>
    <submittedName>
        <fullName evidence="1">ATP-binding protein</fullName>
    </submittedName>
</protein>
<dbReference type="OrthoDB" id="9813438at2"/>
<keyword evidence="1" id="KW-0547">Nucleotide-binding</keyword>
<evidence type="ECO:0000313" key="1">
    <source>
        <dbReference type="EMBL" id="ARP95996.1"/>
    </source>
</evidence>
<gene>
    <name evidence="1" type="ORF">CAL15_17400</name>
</gene>
<dbReference type="STRING" id="463040.CAL15_17400"/>
<dbReference type="InterPro" id="IPR036890">
    <property type="entry name" value="HATPase_C_sf"/>
</dbReference>
<proteinExistence type="predicted"/>
<dbReference type="Gene3D" id="3.30.565.10">
    <property type="entry name" value="Histidine kinase-like ATPase, C-terminal domain"/>
    <property type="match status" value="1"/>
</dbReference>
<name>A0A1W6ZF37_9BORD</name>
<dbReference type="Pfam" id="PF13589">
    <property type="entry name" value="HATPase_c_3"/>
    <property type="match status" value="1"/>
</dbReference>